<evidence type="ECO:0000313" key="2">
    <source>
        <dbReference type="EMBL" id="KDR27214.1"/>
    </source>
</evidence>
<dbReference type="Proteomes" id="UP000597138">
    <property type="component" value="Unassembled WGS sequence"/>
</dbReference>
<organism evidence="2 3">
    <name type="scientific">Caballeronia grimmiae</name>
    <dbReference type="NCBI Taxonomy" id="1071679"/>
    <lineage>
        <taxon>Bacteria</taxon>
        <taxon>Pseudomonadati</taxon>
        <taxon>Pseudomonadota</taxon>
        <taxon>Betaproteobacteria</taxon>
        <taxon>Burkholderiales</taxon>
        <taxon>Burkholderiaceae</taxon>
        <taxon>Caballeronia</taxon>
    </lineage>
</organism>
<evidence type="ECO:0000313" key="4">
    <source>
        <dbReference type="Proteomes" id="UP000597138"/>
    </source>
</evidence>
<dbReference type="AlphaFoldDB" id="A0A069NI07"/>
<dbReference type="InterPro" id="IPR011006">
    <property type="entry name" value="CheY-like_superfamily"/>
</dbReference>
<dbReference type="EMBL" id="JFHE01000045">
    <property type="protein sequence ID" value="KDR27214.1"/>
    <property type="molecule type" value="Genomic_DNA"/>
</dbReference>
<keyword evidence="2" id="KW-0808">Transferase</keyword>
<sequence length="180" mass="20318">MTRREPIDDEQECAFWRTGAQPEAVMGRRRILIGHADDAIGSSISLLLRLKNYQVNHASEISKLGRYVESRRPHALLLDTRLDAASHYAFVRAIRNDDQKGDMLILAMSNIFPLDSVPNLKAAGFDGHVRRPCSVWRVGDLMDGHFGRGEDLAILQSPPFRMSDRFRTTCQLGRNVETSV</sequence>
<dbReference type="GO" id="GO:0016301">
    <property type="term" value="F:kinase activity"/>
    <property type="evidence" value="ECO:0007669"/>
    <property type="project" value="UniProtKB-KW"/>
</dbReference>
<reference evidence="1" key="4">
    <citation type="submission" date="2024-05" db="EMBL/GenBank/DDBJ databases">
        <authorList>
            <person name="Sun Q."/>
            <person name="Zhou Y."/>
        </authorList>
    </citation>
    <scope>NUCLEOTIDE SEQUENCE</scope>
    <source>
        <strain evidence="1">CGMCC 1.11013</strain>
    </source>
</reference>
<dbReference type="STRING" id="1071679.BG57_23550"/>
<reference evidence="4" key="3">
    <citation type="journal article" date="2019" name="Int. J. Syst. Evol. Microbiol.">
        <title>The Global Catalogue of Microorganisms (GCM) 10K type strain sequencing project: providing services to taxonomists for standard genome sequencing and annotation.</title>
        <authorList>
            <consortium name="The Broad Institute Genomics Platform"/>
            <consortium name="The Broad Institute Genome Sequencing Center for Infectious Disease"/>
            <person name="Wu L."/>
            <person name="Ma J."/>
        </authorList>
    </citation>
    <scope>NUCLEOTIDE SEQUENCE [LARGE SCALE GENOMIC DNA]</scope>
    <source>
        <strain evidence="4">CGMCC 1.11013</strain>
    </source>
</reference>
<keyword evidence="4" id="KW-1185">Reference proteome</keyword>
<protein>
    <submittedName>
        <fullName evidence="2">Histidine kinase</fullName>
    </submittedName>
</protein>
<dbReference type="Gene3D" id="3.40.50.2300">
    <property type="match status" value="1"/>
</dbReference>
<dbReference type="SUPFAM" id="SSF52172">
    <property type="entry name" value="CheY-like"/>
    <property type="match status" value="1"/>
</dbReference>
<evidence type="ECO:0000313" key="1">
    <source>
        <dbReference type="EMBL" id="GGD69894.1"/>
    </source>
</evidence>
<proteinExistence type="predicted"/>
<evidence type="ECO:0000313" key="3">
    <source>
        <dbReference type="Proteomes" id="UP000027439"/>
    </source>
</evidence>
<accession>A0A069NI07</accession>
<name>A0A069NI07_9BURK</name>
<dbReference type="RefSeq" id="WP_174447247.1">
    <property type="nucleotide sequence ID" value="NZ_BMEG01000003.1"/>
</dbReference>
<dbReference type="EMBL" id="BMEG01000003">
    <property type="protein sequence ID" value="GGD69894.1"/>
    <property type="molecule type" value="Genomic_DNA"/>
</dbReference>
<dbReference type="Proteomes" id="UP000027439">
    <property type="component" value="Unassembled WGS sequence"/>
</dbReference>
<dbReference type="eggNOG" id="COG0745">
    <property type="taxonomic scope" value="Bacteria"/>
</dbReference>
<keyword evidence="2" id="KW-0418">Kinase</keyword>
<gene>
    <name evidence="2" type="ORF">BG57_23550</name>
    <name evidence="1" type="ORF">GCM10010985_25490</name>
</gene>
<reference evidence="2 3" key="2">
    <citation type="submission" date="2014-03" db="EMBL/GenBank/DDBJ databases">
        <title>Draft Genome Sequences of Four Burkholderia Strains.</title>
        <authorList>
            <person name="Liu X.Y."/>
            <person name="Li C.X."/>
            <person name="Xu J.H."/>
        </authorList>
    </citation>
    <scope>NUCLEOTIDE SEQUENCE [LARGE SCALE GENOMIC DNA]</scope>
    <source>
        <strain evidence="2 3">R27</strain>
    </source>
</reference>
<comment type="caution">
    <text evidence="2">The sequence shown here is derived from an EMBL/GenBank/DDBJ whole genome shotgun (WGS) entry which is preliminary data.</text>
</comment>
<reference evidence="1" key="1">
    <citation type="journal article" date="2014" name="Int. J. Syst. Evol. Microbiol.">
        <title>Complete genome of a new Firmicutes species belonging to the dominant human colonic microbiota ('Ruminococcus bicirculans') reveals two chromosomes and a selective capacity to utilize plant glucans.</title>
        <authorList>
            <consortium name="NISC Comparative Sequencing Program"/>
            <person name="Wegmann U."/>
            <person name="Louis P."/>
            <person name="Goesmann A."/>
            <person name="Henrissat B."/>
            <person name="Duncan S.H."/>
            <person name="Flint H.J."/>
        </authorList>
    </citation>
    <scope>NUCLEOTIDE SEQUENCE</scope>
    <source>
        <strain evidence="1">CGMCC 1.11013</strain>
    </source>
</reference>